<reference evidence="1 2" key="1">
    <citation type="journal article" date="2016" name="Proc. Natl. Acad. Sci. U.S.A.">
        <title>Comparative genomics of biotechnologically important yeasts.</title>
        <authorList>
            <person name="Riley R."/>
            <person name="Haridas S."/>
            <person name="Wolfe K.H."/>
            <person name="Lopes M.R."/>
            <person name="Hittinger C.T."/>
            <person name="Goeker M."/>
            <person name="Salamov A.A."/>
            <person name="Wisecaver J.H."/>
            <person name="Long T.M."/>
            <person name="Calvey C.H."/>
            <person name="Aerts A.L."/>
            <person name="Barry K.W."/>
            <person name="Choi C."/>
            <person name="Clum A."/>
            <person name="Coughlan A.Y."/>
            <person name="Deshpande S."/>
            <person name="Douglass A.P."/>
            <person name="Hanson S.J."/>
            <person name="Klenk H.-P."/>
            <person name="LaButti K.M."/>
            <person name="Lapidus A."/>
            <person name="Lindquist E.A."/>
            <person name="Lipzen A.M."/>
            <person name="Meier-Kolthoff J.P."/>
            <person name="Ohm R.A."/>
            <person name="Otillar R.P."/>
            <person name="Pangilinan J.L."/>
            <person name="Peng Y."/>
            <person name="Rokas A."/>
            <person name="Rosa C.A."/>
            <person name="Scheuner C."/>
            <person name="Sibirny A.A."/>
            <person name="Slot J.C."/>
            <person name="Stielow J.B."/>
            <person name="Sun H."/>
            <person name="Kurtzman C.P."/>
            <person name="Blackwell M."/>
            <person name="Grigoriev I.V."/>
            <person name="Jeffries T.W."/>
        </authorList>
    </citation>
    <scope>NUCLEOTIDE SEQUENCE [LARGE SCALE GENOMIC DNA]</scope>
    <source>
        <strain evidence="2">ATCC 58044 / CBS 1984 / NCYC 433 / NRRL Y-366-8</strain>
    </source>
</reference>
<evidence type="ECO:0000313" key="2">
    <source>
        <dbReference type="Proteomes" id="UP000094112"/>
    </source>
</evidence>
<evidence type="ECO:0000313" key="1">
    <source>
        <dbReference type="EMBL" id="ODQ58706.1"/>
    </source>
</evidence>
<dbReference type="AlphaFoldDB" id="A0A1E3NZS3"/>
<dbReference type="OrthoDB" id="3979966at2759"/>
<sequence>MLSKGHARRLSPVENFFALAQRQKLYKNFTMVVKFKNKINNKGLLYHAVKKIIFQNPLMGCTVVNTDYSDLVTPKPQHDYIKILDKLKFKDLFIDGGNVPKEAAKRMEYINDIVLPYGHGHPFWKLIILDDFTLGYISNHISSDGITAKNFFQDLQHQLTKLSSTNSIPEIDYDNELILDYQTDQHLLPTLPPALDSIISHKPPLWYYPEFLYTMYKISKTCELIQPTINHAHHYKSIKIPPEQLSQIQKMIKSNNVTMTPYLETAWLVSQKQINLLGNTSNVDIITAVDTRHYISSDVDREKYRYGLHACSTHTYWEIMNDFKWSSVRDVHKYMKWGVSTKRALFRLGFITSDKLANKHNLDGFFKDKLKQGKKGNTMFSNVGVVNNSNGEFAFEDVVFAQHMNGTYFKFCFCCATDLLNGGLNIVVSVPKCDIDEDELDLLMKQFEQNVIQGCKE</sequence>
<dbReference type="GO" id="GO:0008080">
    <property type="term" value="F:N-acetyltransferase activity"/>
    <property type="evidence" value="ECO:0007669"/>
    <property type="project" value="TreeGrafter"/>
</dbReference>
<dbReference type="InterPro" id="IPR052058">
    <property type="entry name" value="Alcohol_O-acetyltransferase"/>
</dbReference>
<dbReference type="PANTHER" id="PTHR28037">
    <property type="entry name" value="ALCOHOL O-ACETYLTRANSFERASE 1-RELATED"/>
    <property type="match status" value="1"/>
</dbReference>
<dbReference type="GeneID" id="30200754"/>
<gene>
    <name evidence="1" type="ORF">WICANDRAFT_63213</name>
</gene>
<dbReference type="PANTHER" id="PTHR28037:SF1">
    <property type="entry name" value="ALCOHOL O-ACETYLTRANSFERASE 1-RELATED"/>
    <property type="match status" value="1"/>
</dbReference>
<dbReference type="STRING" id="683960.A0A1E3NZS3"/>
<evidence type="ECO:0008006" key="3">
    <source>
        <dbReference type="Google" id="ProtNLM"/>
    </source>
</evidence>
<proteinExistence type="predicted"/>
<dbReference type="Pfam" id="PF07247">
    <property type="entry name" value="AATase"/>
    <property type="match status" value="1"/>
</dbReference>
<dbReference type="InterPro" id="IPR010828">
    <property type="entry name" value="Atf2/Sli1-like"/>
</dbReference>
<dbReference type="Proteomes" id="UP000094112">
    <property type="component" value="Unassembled WGS sequence"/>
</dbReference>
<dbReference type="RefSeq" id="XP_019037913.1">
    <property type="nucleotide sequence ID" value="XM_019183508.1"/>
</dbReference>
<accession>A0A1E3NZS3</accession>
<keyword evidence="2" id="KW-1185">Reference proteome</keyword>
<dbReference type="EMBL" id="KV454211">
    <property type="protein sequence ID" value="ODQ58706.1"/>
    <property type="molecule type" value="Genomic_DNA"/>
</dbReference>
<organism evidence="1 2">
    <name type="scientific">Wickerhamomyces anomalus (strain ATCC 58044 / CBS 1984 / NCYC 433 / NRRL Y-366-8)</name>
    <name type="common">Yeast</name>
    <name type="synonym">Hansenula anomala</name>
    <dbReference type="NCBI Taxonomy" id="683960"/>
    <lineage>
        <taxon>Eukaryota</taxon>
        <taxon>Fungi</taxon>
        <taxon>Dikarya</taxon>
        <taxon>Ascomycota</taxon>
        <taxon>Saccharomycotina</taxon>
        <taxon>Saccharomycetes</taxon>
        <taxon>Phaffomycetales</taxon>
        <taxon>Wickerhamomycetaceae</taxon>
        <taxon>Wickerhamomyces</taxon>
    </lineage>
</organism>
<protein>
    <recommendedName>
        <fullName evidence="3">Alcohol acetyltransferase</fullName>
    </recommendedName>
</protein>
<name>A0A1E3NZS3_WICAA</name>